<dbReference type="InterPro" id="IPR047146">
    <property type="entry name" value="Cyt_P450_E_CYP52_fungi"/>
</dbReference>
<evidence type="ECO:0000256" key="7">
    <source>
        <dbReference type="PIRSR" id="PIRSR602401-1"/>
    </source>
</evidence>
<comment type="cofactor">
    <cofactor evidence="1 7">
        <name>heme</name>
        <dbReference type="ChEBI" id="CHEBI:30413"/>
    </cofactor>
</comment>
<gene>
    <name evidence="11" type="ORF">BDV96DRAFT_589966</name>
</gene>
<dbReference type="CDD" id="cd11063">
    <property type="entry name" value="CYP52"/>
    <property type="match status" value="1"/>
</dbReference>
<name>A0A6A5YJ61_9PLEO</name>
<protein>
    <submittedName>
        <fullName evidence="11">Cytochrome P450</fullName>
    </submittedName>
</protein>
<keyword evidence="3 7" id="KW-0479">Metal-binding</keyword>
<dbReference type="EMBL" id="ML977357">
    <property type="protein sequence ID" value="KAF2107003.1"/>
    <property type="molecule type" value="Genomic_DNA"/>
</dbReference>
<dbReference type="SUPFAM" id="SSF48264">
    <property type="entry name" value="Cytochrome P450"/>
    <property type="match status" value="1"/>
</dbReference>
<dbReference type="PRINTS" id="PR00385">
    <property type="entry name" value="P450"/>
</dbReference>
<dbReference type="AlphaFoldDB" id="A0A6A5YJ61"/>
<accession>A0A6A5YJ61</accession>
<keyword evidence="6 8" id="KW-0503">Monooxygenase</keyword>
<evidence type="ECO:0000256" key="1">
    <source>
        <dbReference type="ARBA" id="ARBA00001971"/>
    </source>
</evidence>
<proteinExistence type="inferred from homology"/>
<feature type="binding site" description="axial binding residue" evidence="7">
    <location>
        <position position="460"/>
    </location>
    <ligand>
        <name>heme</name>
        <dbReference type="ChEBI" id="CHEBI:30413"/>
    </ligand>
    <ligandPart>
        <name>Fe</name>
        <dbReference type="ChEBI" id="CHEBI:18248"/>
    </ligandPart>
</feature>
<evidence type="ECO:0000256" key="3">
    <source>
        <dbReference type="ARBA" id="ARBA00022723"/>
    </source>
</evidence>
<keyword evidence="7 8" id="KW-0349">Heme</keyword>
<keyword evidence="5 7" id="KW-0408">Iron</keyword>
<dbReference type="PANTHER" id="PTHR24287">
    <property type="entry name" value="P450, PUTATIVE (EUROFUNG)-RELATED"/>
    <property type="match status" value="1"/>
</dbReference>
<evidence type="ECO:0000313" key="11">
    <source>
        <dbReference type="EMBL" id="KAF2107003.1"/>
    </source>
</evidence>
<evidence type="ECO:0000256" key="6">
    <source>
        <dbReference type="ARBA" id="ARBA00023033"/>
    </source>
</evidence>
<dbReference type="GO" id="GO:0020037">
    <property type="term" value="F:heme binding"/>
    <property type="evidence" value="ECO:0007669"/>
    <property type="project" value="InterPro"/>
</dbReference>
<reference evidence="11" key="1">
    <citation type="journal article" date="2020" name="Stud. Mycol.">
        <title>101 Dothideomycetes genomes: a test case for predicting lifestyles and emergence of pathogens.</title>
        <authorList>
            <person name="Haridas S."/>
            <person name="Albert R."/>
            <person name="Binder M."/>
            <person name="Bloem J."/>
            <person name="Labutti K."/>
            <person name="Salamov A."/>
            <person name="Andreopoulos B."/>
            <person name="Baker S."/>
            <person name="Barry K."/>
            <person name="Bills G."/>
            <person name="Bluhm B."/>
            <person name="Cannon C."/>
            <person name="Castanera R."/>
            <person name="Culley D."/>
            <person name="Daum C."/>
            <person name="Ezra D."/>
            <person name="Gonzalez J."/>
            <person name="Henrissat B."/>
            <person name="Kuo A."/>
            <person name="Liang C."/>
            <person name="Lipzen A."/>
            <person name="Lutzoni F."/>
            <person name="Magnuson J."/>
            <person name="Mondo S."/>
            <person name="Nolan M."/>
            <person name="Ohm R."/>
            <person name="Pangilinan J."/>
            <person name="Park H.-J."/>
            <person name="Ramirez L."/>
            <person name="Alfaro M."/>
            <person name="Sun H."/>
            <person name="Tritt A."/>
            <person name="Yoshinaga Y."/>
            <person name="Zwiers L.-H."/>
            <person name="Turgeon B."/>
            <person name="Goodwin S."/>
            <person name="Spatafora J."/>
            <person name="Crous P."/>
            <person name="Grigoriev I."/>
        </authorList>
    </citation>
    <scope>NUCLEOTIDE SEQUENCE</scope>
    <source>
        <strain evidence="11">CBS 627.86</strain>
    </source>
</reference>
<dbReference type="InterPro" id="IPR002401">
    <property type="entry name" value="Cyt_P450_E_grp-I"/>
</dbReference>
<evidence type="ECO:0000256" key="10">
    <source>
        <dbReference type="SAM" id="Phobius"/>
    </source>
</evidence>
<keyword evidence="10" id="KW-1133">Transmembrane helix</keyword>
<keyword evidence="10" id="KW-0812">Transmembrane</keyword>
<evidence type="ECO:0000313" key="12">
    <source>
        <dbReference type="Proteomes" id="UP000799770"/>
    </source>
</evidence>
<dbReference type="PRINTS" id="PR00463">
    <property type="entry name" value="EP450I"/>
</dbReference>
<feature type="transmembrane region" description="Helical" evidence="10">
    <location>
        <begin position="6"/>
        <end position="26"/>
    </location>
</feature>
<dbReference type="InterPro" id="IPR001128">
    <property type="entry name" value="Cyt_P450"/>
</dbReference>
<feature type="region of interest" description="Disordered" evidence="9">
    <location>
        <begin position="271"/>
        <end position="290"/>
    </location>
</feature>
<feature type="compositionally biased region" description="Basic and acidic residues" evidence="9">
    <location>
        <begin position="271"/>
        <end position="289"/>
    </location>
</feature>
<evidence type="ECO:0000256" key="9">
    <source>
        <dbReference type="SAM" id="MobiDB-lite"/>
    </source>
</evidence>
<dbReference type="InterPro" id="IPR036396">
    <property type="entry name" value="Cyt_P450_sf"/>
</dbReference>
<dbReference type="PROSITE" id="PS00086">
    <property type="entry name" value="CYTOCHROME_P450"/>
    <property type="match status" value="1"/>
</dbReference>
<dbReference type="Gene3D" id="1.10.630.10">
    <property type="entry name" value="Cytochrome P450"/>
    <property type="match status" value="1"/>
</dbReference>
<keyword evidence="12" id="KW-1185">Reference proteome</keyword>
<dbReference type="Proteomes" id="UP000799770">
    <property type="component" value="Unassembled WGS sequence"/>
</dbReference>
<keyword evidence="10" id="KW-0472">Membrane</keyword>
<keyword evidence="4 8" id="KW-0560">Oxidoreductase</keyword>
<dbReference type="OrthoDB" id="1470350at2759"/>
<comment type="similarity">
    <text evidence="2 8">Belongs to the cytochrome P450 family.</text>
</comment>
<evidence type="ECO:0000256" key="5">
    <source>
        <dbReference type="ARBA" id="ARBA00023004"/>
    </source>
</evidence>
<evidence type="ECO:0000256" key="2">
    <source>
        <dbReference type="ARBA" id="ARBA00010617"/>
    </source>
</evidence>
<dbReference type="GO" id="GO:0004497">
    <property type="term" value="F:monooxygenase activity"/>
    <property type="evidence" value="ECO:0007669"/>
    <property type="project" value="UniProtKB-KW"/>
</dbReference>
<evidence type="ECO:0000256" key="4">
    <source>
        <dbReference type="ARBA" id="ARBA00023002"/>
    </source>
</evidence>
<dbReference type="Pfam" id="PF00067">
    <property type="entry name" value="p450"/>
    <property type="match status" value="1"/>
</dbReference>
<dbReference type="GO" id="GO:0005506">
    <property type="term" value="F:iron ion binding"/>
    <property type="evidence" value="ECO:0007669"/>
    <property type="project" value="InterPro"/>
</dbReference>
<dbReference type="InterPro" id="IPR017972">
    <property type="entry name" value="Cyt_P450_CS"/>
</dbReference>
<dbReference type="PANTHER" id="PTHR24287:SF17">
    <property type="entry name" value="P450, PUTATIVE (EUROFUNG)-RELATED"/>
    <property type="match status" value="1"/>
</dbReference>
<organism evidence="11 12">
    <name type="scientific">Lophiotrema nucula</name>
    <dbReference type="NCBI Taxonomy" id="690887"/>
    <lineage>
        <taxon>Eukaryota</taxon>
        <taxon>Fungi</taxon>
        <taxon>Dikarya</taxon>
        <taxon>Ascomycota</taxon>
        <taxon>Pezizomycotina</taxon>
        <taxon>Dothideomycetes</taxon>
        <taxon>Pleosporomycetidae</taxon>
        <taxon>Pleosporales</taxon>
        <taxon>Lophiotremataceae</taxon>
        <taxon>Lophiotrema</taxon>
    </lineage>
</organism>
<evidence type="ECO:0000256" key="8">
    <source>
        <dbReference type="RuleBase" id="RU000461"/>
    </source>
</evidence>
<sequence>MSNLLTAAHPIAWIAAISLLVTVAILRARRYLLRYRFKKQHGCQAPQSAVWTKDILLGLDGMWESFQAIRNHHMLELFQRRFAERGDTWVAASLLRRKLFTIDPENLRSMLSTNVNDWFLDRDEATWRFIGPGVFTTDGAAWSHSRALLRPNFVQDKIAHLDMFERHFQNFLTHIPHDGATVDLQPLFFQFTIDAATEFLFGKSTSSLKPGADRTYYEANFDQAWATAADHCRWQIAAAPFKFREGAEVKRAVDLIHAYADKFVHQILKERRESEKTRRNGGSEKRDTSNGRYSFAQELAKSTDDALQIRHELLNIFAAGRDTTASMLSNMFVELAKRPDVWAKLQSEIAVLNGAPPTLEQMRSFRYVHYCMNESLRLWHVVPLNYRKAFRDTYLPRGGGSDGQSPIFMPKGTTVTYSSFAMHRRKAAFGEDADTFRPERWEGWNPSCAFQPFGIGQRICLGQKYALNEVGYLMIRILQEFKKIESRQPLPWTETSGLVLSSLHGTKVSLTPA</sequence>
<dbReference type="GO" id="GO:0016705">
    <property type="term" value="F:oxidoreductase activity, acting on paired donors, with incorporation or reduction of molecular oxygen"/>
    <property type="evidence" value="ECO:0007669"/>
    <property type="project" value="InterPro"/>
</dbReference>